<dbReference type="Gene3D" id="3.40.50.2020">
    <property type="match status" value="1"/>
</dbReference>
<protein>
    <submittedName>
        <fullName evidence="2">Phosphoribosyltransferase</fullName>
    </submittedName>
</protein>
<dbReference type="eggNOG" id="COG0503">
    <property type="taxonomic scope" value="Bacteria"/>
</dbReference>
<evidence type="ECO:0000259" key="1">
    <source>
        <dbReference type="Pfam" id="PF00156"/>
    </source>
</evidence>
<dbReference type="GO" id="GO:0016757">
    <property type="term" value="F:glycosyltransferase activity"/>
    <property type="evidence" value="ECO:0007669"/>
    <property type="project" value="UniProtKB-KW"/>
</dbReference>
<dbReference type="EMBL" id="JFZB01000025">
    <property type="protein sequence ID" value="KFI25295.1"/>
    <property type="molecule type" value="Genomic_DNA"/>
</dbReference>
<dbReference type="PANTHER" id="PTHR43218:SF1">
    <property type="entry name" value="PHOSPHORIBOSYLTRANSFERASE"/>
    <property type="match status" value="1"/>
</dbReference>
<dbReference type="InterPro" id="IPR029057">
    <property type="entry name" value="PRTase-like"/>
</dbReference>
<proteinExistence type="predicted"/>
<dbReference type="RefSeq" id="WP_036638581.1">
    <property type="nucleotide sequence ID" value="NZ_JFZB01000025.1"/>
</dbReference>
<gene>
    <name evidence="2" type="ORF">CG50_05825</name>
</gene>
<dbReference type="STRING" id="1105367.CG50_05825"/>
<accession>A0A086XTE5</accession>
<dbReference type="NCBIfam" id="NF004689">
    <property type="entry name" value="PRK06031.1"/>
    <property type="match status" value="1"/>
</dbReference>
<name>A0A086XTE5_9RHOB</name>
<sequence length="227" mass="24706">MQPHDFWQEIFPAGQFPTGGGHDGFYPAALPDGRQILLPIRPLGDGEHALASLIVNQASFAVLDALVETLVEKLRPFQADVIAGLPTLGLTLASAVARRLGHGRYVPLGTSRKFWYDEALSVPLSSITTPGQAKRLYVDPRMLPLLQGRRVVLIDDVISSGRSIRAGLSLLDGIGVRPVATAAAMLQSERWRDDPETPYRGWTDTVLGCFATPILNKGADGRWYRPA</sequence>
<dbReference type="AlphaFoldDB" id="A0A086XTE5"/>
<reference evidence="2 3" key="1">
    <citation type="submission" date="2014-03" db="EMBL/GenBank/DDBJ databases">
        <title>Genome of Paenirhodobacter enshiensis DW2-9.</title>
        <authorList>
            <person name="Wang D."/>
            <person name="Wang G."/>
        </authorList>
    </citation>
    <scope>NUCLEOTIDE SEQUENCE [LARGE SCALE GENOMIC DNA]</scope>
    <source>
        <strain evidence="2 3">DW2-9</strain>
    </source>
</reference>
<dbReference type="Proteomes" id="UP000028824">
    <property type="component" value="Unassembled WGS sequence"/>
</dbReference>
<dbReference type="Pfam" id="PF00156">
    <property type="entry name" value="Pribosyltran"/>
    <property type="match status" value="1"/>
</dbReference>
<keyword evidence="2" id="KW-0808">Transferase</keyword>
<comment type="caution">
    <text evidence="2">The sequence shown here is derived from an EMBL/GenBank/DDBJ whole genome shotgun (WGS) entry which is preliminary data.</text>
</comment>
<evidence type="ECO:0000313" key="2">
    <source>
        <dbReference type="EMBL" id="KFI25295.1"/>
    </source>
</evidence>
<dbReference type="PANTHER" id="PTHR43218">
    <property type="entry name" value="PHOSPHORIBOSYLTRANSFERASE-RELATED"/>
    <property type="match status" value="1"/>
</dbReference>
<keyword evidence="2" id="KW-0328">Glycosyltransferase</keyword>
<dbReference type="CDD" id="cd06223">
    <property type="entry name" value="PRTases_typeI"/>
    <property type="match status" value="1"/>
</dbReference>
<organism evidence="2 3">
    <name type="scientific">Paenirhodobacter enshiensis</name>
    <dbReference type="NCBI Taxonomy" id="1105367"/>
    <lineage>
        <taxon>Bacteria</taxon>
        <taxon>Pseudomonadati</taxon>
        <taxon>Pseudomonadota</taxon>
        <taxon>Alphaproteobacteria</taxon>
        <taxon>Rhodobacterales</taxon>
        <taxon>Rhodobacter group</taxon>
        <taxon>Paenirhodobacter</taxon>
    </lineage>
</organism>
<dbReference type="OrthoDB" id="7060065at2"/>
<feature type="domain" description="Phosphoribosyltransferase" evidence="1">
    <location>
        <begin position="56"/>
        <end position="204"/>
    </location>
</feature>
<dbReference type="InterPro" id="IPR000836">
    <property type="entry name" value="PRTase_dom"/>
</dbReference>
<dbReference type="SUPFAM" id="SSF53271">
    <property type="entry name" value="PRTase-like"/>
    <property type="match status" value="1"/>
</dbReference>
<evidence type="ECO:0000313" key="3">
    <source>
        <dbReference type="Proteomes" id="UP000028824"/>
    </source>
</evidence>
<keyword evidence="3" id="KW-1185">Reference proteome</keyword>